<feature type="compositionally biased region" description="Low complexity" evidence="1">
    <location>
        <begin position="133"/>
        <end position="162"/>
    </location>
</feature>
<organism evidence="2 3">
    <name type="scientific">Parascedosporium putredinis</name>
    <dbReference type="NCBI Taxonomy" id="1442378"/>
    <lineage>
        <taxon>Eukaryota</taxon>
        <taxon>Fungi</taxon>
        <taxon>Dikarya</taxon>
        <taxon>Ascomycota</taxon>
        <taxon>Pezizomycotina</taxon>
        <taxon>Sordariomycetes</taxon>
        <taxon>Hypocreomycetidae</taxon>
        <taxon>Microascales</taxon>
        <taxon>Microascaceae</taxon>
        <taxon>Parascedosporium</taxon>
    </lineage>
</organism>
<dbReference type="EMBL" id="CALLCH030000006">
    <property type="protein sequence ID" value="CAI4212941.1"/>
    <property type="molecule type" value="Genomic_DNA"/>
</dbReference>
<protein>
    <submittedName>
        <fullName evidence="2">Uncharacterized protein</fullName>
    </submittedName>
</protein>
<dbReference type="OrthoDB" id="407325at2759"/>
<keyword evidence="3" id="KW-1185">Reference proteome</keyword>
<sequence length="260" mass="27810">MASTNLTDRLVPEIPESEPEDFLSSSLAVIFPDAVANQHGDADTTLLYTSPSLPRPLRIELADPSADEDRLLFGHYLWNASLLAAEFIDTGTTLAPPKRRLLGMRYSRASKAGRKRNRSSSSSSSVGATNQETTAPASPRPAPTSTSPANPPSNSAPAPPSSMMAALLGAASVTGHAWGEMDDFARGKKHAYDVVIAADCLMRGFFDPDALAAHALQLDRIWEVDCLGNERAWVPEREGEEATGARRWLAVGIVKSVAEA</sequence>
<name>A0A9P1H019_9PEZI</name>
<proteinExistence type="predicted"/>
<evidence type="ECO:0000313" key="2">
    <source>
        <dbReference type="EMBL" id="CAI4212941.1"/>
    </source>
</evidence>
<evidence type="ECO:0000313" key="3">
    <source>
        <dbReference type="Proteomes" id="UP000838763"/>
    </source>
</evidence>
<dbReference type="Proteomes" id="UP000838763">
    <property type="component" value="Unassembled WGS sequence"/>
</dbReference>
<comment type="caution">
    <text evidence="2">The sequence shown here is derived from an EMBL/GenBank/DDBJ whole genome shotgun (WGS) entry which is preliminary data.</text>
</comment>
<gene>
    <name evidence="2" type="ORF">PPNO1_LOCUS2692</name>
</gene>
<dbReference type="AlphaFoldDB" id="A0A9P1H019"/>
<evidence type="ECO:0000256" key="1">
    <source>
        <dbReference type="SAM" id="MobiDB-lite"/>
    </source>
</evidence>
<feature type="region of interest" description="Disordered" evidence="1">
    <location>
        <begin position="107"/>
        <end position="162"/>
    </location>
</feature>
<accession>A0A9P1H019</accession>
<reference evidence="2" key="1">
    <citation type="submission" date="2022-11" db="EMBL/GenBank/DDBJ databases">
        <authorList>
            <person name="Scott C."/>
            <person name="Bruce N."/>
        </authorList>
    </citation>
    <scope>NUCLEOTIDE SEQUENCE</scope>
</reference>